<dbReference type="SMART" id="SM00697">
    <property type="entry name" value="DM8"/>
    <property type="match status" value="1"/>
</dbReference>
<dbReference type="AlphaFoldDB" id="A0A336MFV0"/>
<reference evidence="1" key="1">
    <citation type="submission" date="2018-07" db="EMBL/GenBank/DDBJ databases">
        <authorList>
            <person name="Quirk P.G."/>
            <person name="Krulwich T.A."/>
        </authorList>
    </citation>
    <scope>NUCLEOTIDE SEQUENCE</scope>
</reference>
<proteinExistence type="predicted"/>
<gene>
    <name evidence="1" type="primary">CSON014729</name>
</gene>
<protein>
    <submittedName>
        <fullName evidence="1">CSON014729 protein</fullName>
    </submittedName>
</protein>
<dbReference type="PANTHER" id="PTHR20898">
    <property type="entry name" value="DAEDALUS ON 3-RELATED-RELATED"/>
    <property type="match status" value="1"/>
</dbReference>
<accession>A0A336MFV0</accession>
<sequence length="195" mass="23049">MLCWSIKLPILIKFELIKSAKFDVLTKGIKCYDVNKNYIFNYTCRIFSKKGTSGLVYGNFYVKKVDHVFLNMELQKRYTVTYRPWLLNFTIDCCELIRNTNYHSWDNAAIRLIARVIKSVYPSVFKGCPYEGRYESKKADLNATISPYFPPVMPTGQFKFIYHFFDHLNETIFKAYVELIVKAMSEYRTMDFDFG</sequence>
<name>A0A336MFV0_CULSO</name>
<evidence type="ECO:0000313" key="1">
    <source>
        <dbReference type="EMBL" id="SSX27673.1"/>
    </source>
</evidence>
<dbReference type="PANTHER" id="PTHR20898:SF0">
    <property type="entry name" value="DAEDALUS ON 3-RELATED"/>
    <property type="match status" value="1"/>
</dbReference>
<organism evidence="1">
    <name type="scientific">Culicoides sonorensis</name>
    <name type="common">Biting midge</name>
    <dbReference type="NCBI Taxonomy" id="179676"/>
    <lineage>
        <taxon>Eukaryota</taxon>
        <taxon>Metazoa</taxon>
        <taxon>Ecdysozoa</taxon>
        <taxon>Arthropoda</taxon>
        <taxon>Hexapoda</taxon>
        <taxon>Insecta</taxon>
        <taxon>Pterygota</taxon>
        <taxon>Neoptera</taxon>
        <taxon>Endopterygota</taxon>
        <taxon>Diptera</taxon>
        <taxon>Nematocera</taxon>
        <taxon>Chironomoidea</taxon>
        <taxon>Ceratopogonidae</taxon>
        <taxon>Ceratopogoninae</taxon>
        <taxon>Culicoides</taxon>
        <taxon>Monoculicoides</taxon>
    </lineage>
</organism>
<dbReference type="Pfam" id="PF06477">
    <property type="entry name" value="DUF1091"/>
    <property type="match status" value="1"/>
</dbReference>
<dbReference type="EMBL" id="UFQT01000860">
    <property type="protein sequence ID" value="SSX27673.1"/>
    <property type="molecule type" value="Genomic_DNA"/>
</dbReference>
<dbReference type="VEuPathDB" id="VectorBase:CSON014729"/>
<dbReference type="InterPro" id="IPR010512">
    <property type="entry name" value="DUF1091"/>
</dbReference>